<dbReference type="Gene3D" id="2.130.10.120">
    <property type="entry name" value="Prolyl oligopeptidase, N-terminal domain"/>
    <property type="match status" value="1"/>
</dbReference>
<keyword evidence="7" id="KW-1185">Reference proteome</keyword>
<protein>
    <submittedName>
        <fullName evidence="6">Prolyl oligopeptidase family serine peptidase</fullName>
    </submittedName>
</protein>
<dbReference type="InterPro" id="IPR051167">
    <property type="entry name" value="Prolyl_oligopep/macrocyclase"/>
</dbReference>
<dbReference type="Proteomes" id="UP000830116">
    <property type="component" value="Chromosome"/>
</dbReference>
<organism evidence="6 7">
    <name type="scientific">Bdellovibrio reynosensis</name>
    <dbReference type="NCBI Taxonomy" id="2835041"/>
    <lineage>
        <taxon>Bacteria</taxon>
        <taxon>Pseudomonadati</taxon>
        <taxon>Bdellovibrionota</taxon>
        <taxon>Bdellovibrionia</taxon>
        <taxon>Bdellovibrionales</taxon>
        <taxon>Pseudobdellovibrionaceae</taxon>
        <taxon>Bdellovibrio</taxon>
    </lineage>
</organism>
<dbReference type="EMBL" id="CP093442">
    <property type="protein sequence ID" value="UOF00792.1"/>
    <property type="molecule type" value="Genomic_DNA"/>
</dbReference>
<evidence type="ECO:0000313" key="7">
    <source>
        <dbReference type="Proteomes" id="UP000830116"/>
    </source>
</evidence>
<evidence type="ECO:0000256" key="1">
    <source>
        <dbReference type="ARBA" id="ARBA00022670"/>
    </source>
</evidence>
<dbReference type="InterPro" id="IPR001375">
    <property type="entry name" value="Peptidase_S9_cat"/>
</dbReference>
<keyword evidence="1" id="KW-0645">Protease</keyword>
<reference evidence="6" key="1">
    <citation type="submission" date="2022-03" db="EMBL/GenBank/DDBJ databases">
        <title>Genome Identification and Characterization of new species Bdellovibrio reynosense LBG001 sp. nov. from a Mexico soil sample.</title>
        <authorList>
            <person name="Camilli A."/>
            <person name="Ajao Y."/>
            <person name="Guo X."/>
        </authorList>
    </citation>
    <scope>NUCLEOTIDE SEQUENCE</scope>
    <source>
        <strain evidence="6">LBG001</strain>
    </source>
</reference>
<name>A0ABY4C776_9BACT</name>
<dbReference type="Pfam" id="PF00326">
    <property type="entry name" value="Peptidase_S9"/>
    <property type="match status" value="1"/>
</dbReference>
<dbReference type="InterPro" id="IPR023302">
    <property type="entry name" value="Pept_S9A_N"/>
</dbReference>
<dbReference type="PANTHER" id="PTHR42881:SF13">
    <property type="entry name" value="PROLYL ENDOPEPTIDASE"/>
    <property type="match status" value="1"/>
</dbReference>
<dbReference type="InterPro" id="IPR002470">
    <property type="entry name" value="Peptidase_S9A"/>
</dbReference>
<sequence length="709" mass="80835">MPLPRWSLFFLPLLFGACKTKPVQEHHADSDPYLYLEEVEGEKALNFARKENQKSFDHFKSLPQFPVIESEVRKIILAKDRVPGVSLKKGELFNFWQDEKHVRGVWRKTSIANYKTADPQWDVILDLDELAKKENENWVWKGAYTLPPKHEKAIVYLSRGGKDATVVREFDLVKKEFVADGFYLKEAKNNISWKDENTVLVGTNFGKDSLTDSGYPRITKVWKRGTPLEQAEIAFEAEQTDMSAYSYTIFNPEGKYVIHTRRIAFYESQDWYEDDSGKEILLPMPDDAEFNGVFKAHFLFILRSDLKGFKKGSLVALPLKNINDGEKAVDSLQLIFAPTDKKFINYVSTSKNYLFIQALDNVLAKFIKVEFKEPNVWTQTPVSLGAAEGMAHITSTEDEHDTYLAQYVDFFTPPSIYIGDAGDSKNQFEKIKQAPERFNAAGLKTERFEAISADGTKIPYFVVGKKDLKMNGKNPTLLYGYGGFEVAMQPTYLSVIGKAWLERGGVYVLANLRGGGEFGPDWHQSVLKENRYKVYQDFIAIAEDLIQKQITSPQHLGIKGGSNGGLLVGATFTLRPELFKAVLCQVPLLDMIRYHKLLAGASWMAEYGSPDDPKMREAILKYSPYQRVKKDTVYPEVFFMTSTKDDRVHPGHARKMVAKMKDQGHNIYYYENIEGGHAGSANLEQSILWTSLEFTYLWDKLGYFKSKVQ</sequence>
<dbReference type="SUPFAM" id="SSF53474">
    <property type="entry name" value="alpha/beta-Hydrolases"/>
    <property type="match status" value="1"/>
</dbReference>
<dbReference type="PANTHER" id="PTHR42881">
    <property type="entry name" value="PROLYL ENDOPEPTIDASE"/>
    <property type="match status" value="1"/>
</dbReference>
<keyword evidence="2" id="KW-0378">Hydrolase</keyword>
<feature type="domain" description="Peptidase S9 prolyl oligopeptidase catalytic" evidence="4">
    <location>
        <begin position="499"/>
        <end position="701"/>
    </location>
</feature>
<dbReference type="PROSITE" id="PS51257">
    <property type="entry name" value="PROKAR_LIPOPROTEIN"/>
    <property type="match status" value="1"/>
</dbReference>
<gene>
    <name evidence="6" type="ORF">MNR06_13905</name>
</gene>
<evidence type="ECO:0000256" key="2">
    <source>
        <dbReference type="ARBA" id="ARBA00022801"/>
    </source>
</evidence>
<dbReference type="InterPro" id="IPR029058">
    <property type="entry name" value="AB_hydrolase_fold"/>
</dbReference>
<evidence type="ECO:0000256" key="3">
    <source>
        <dbReference type="ARBA" id="ARBA00022825"/>
    </source>
</evidence>
<feature type="domain" description="Peptidase S9A N-terminal" evidence="5">
    <location>
        <begin position="27"/>
        <end position="422"/>
    </location>
</feature>
<proteinExistence type="predicted"/>
<accession>A0ABY4C776</accession>
<dbReference type="Gene3D" id="3.40.50.1820">
    <property type="entry name" value="alpha/beta hydrolase"/>
    <property type="match status" value="1"/>
</dbReference>
<evidence type="ECO:0000313" key="6">
    <source>
        <dbReference type="EMBL" id="UOF00792.1"/>
    </source>
</evidence>
<dbReference type="RefSeq" id="WP_243536966.1">
    <property type="nucleotide sequence ID" value="NZ_CP093442.1"/>
</dbReference>
<evidence type="ECO:0000259" key="5">
    <source>
        <dbReference type="Pfam" id="PF02897"/>
    </source>
</evidence>
<dbReference type="PRINTS" id="PR00862">
    <property type="entry name" value="PROLIGOPTASE"/>
</dbReference>
<keyword evidence="3" id="KW-0720">Serine protease</keyword>
<dbReference type="SUPFAM" id="SSF50993">
    <property type="entry name" value="Peptidase/esterase 'gauge' domain"/>
    <property type="match status" value="1"/>
</dbReference>
<evidence type="ECO:0000259" key="4">
    <source>
        <dbReference type="Pfam" id="PF00326"/>
    </source>
</evidence>
<dbReference type="Pfam" id="PF02897">
    <property type="entry name" value="Peptidase_S9_N"/>
    <property type="match status" value="1"/>
</dbReference>